<dbReference type="RefSeq" id="WP_069697850.1">
    <property type="nucleotide sequence ID" value="NZ_JBHUJY010000001.1"/>
</dbReference>
<proteinExistence type="predicted"/>
<protein>
    <submittedName>
        <fullName evidence="1">Uncharacterized protein</fullName>
    </submittedName>
</protein>
<comment type="caution">
    <text evidence="1">The sequence shown here is derived from an EMBL/GenBank/DDBJ whole genome shotgun (WGS) entry which is preliminary data.</text>
</comment>
<organism evidence="1 2">
    <name type="scientific">Enterococcus rivorum</name>
    <dbReference type="NCBI Taxonomy" id="762845"/>
    <lineage>
        <taxon>Bacteria</taxon>
        <taxon>Bacillati</taxon>
        <taxon>Bacillota</taxon>
        <taxon>Bacilli</taxon>
        <taxon>Lactobacillales</taxon>
        <taxon>Enterococcaceae</taxon>
        <taxon>Enterococcus</taxon>
    </lineage>
</organism>
<keyword evidence="2" id="KW-1185">Reference proteome</keyword>
<dbReference type="EMBL" id="MIEK01000011">
    <property type="protein sequence ID" value="OEH83174.1"/>
    <property type="molecule type" value="Genomic_DNA"/>
</dbReference>
<name>A0A1E5KZD0_9ENTE</name>
<reference evidence="1 2" key="1">
    <citation type="submission" date="2016-09" db="EMBL/GenBank/DDBJ databases">
        <authorList>
            <person name="Capua I."/>
            <person name="De Benedictis P."/>
            <person name="Joannis T."/>
            <person name="Lombin L.H."/>
            <person name="Cattoli G."/>
        </authorList>
    </citation>
    <scope>NUCLEOTIDE SEQUENCE [LARGE SCALE GENOMIC DNA]</scope>
    <source>
        <strain evidence="1 2">LMG 25899</strain>
    </source>
</reference>
<dbReference type="Proteomes" id="UP000095256">
    <property type="component" value="Unassembled WGS sequence"/>
</dbReference>
<dbReference type="AlphaFoldDB" id="A0A1E5KZD0"/>
<evidence type="ECO:0000313" key="2">
    <source>
        <dbReference type="Proteomes" id="UP000095256"/>
    </source>
</evidence>
<gene>
    <name evidence="1" type="ORF">BCR26_10880</name>
</gene>
<accession>A0A1E5KZD0</accession>
<evidence type="ECO:0000313" key="1">
    <source>
        <dbReference type="EMBL" id="OEH83174.1"/>
    </source>
</evidence>
<sequence>MPVKNEPKGQVSELPSFKLGLNKWQAQVIHIGFWSRLLTLTAGSSAVSLEATLFLKRVKSRRGTFVYAALVKFFLL</sequence>